<sequence length="69" mass="8088">MLTYHLPLRGLLLPEGGDLRYYRLFSQSQFLLVLIYQSKSNFDSSLLSDQSPSIKVETIRKRKLRSKIE</sequence>
<gene>
    <name evidence="1" type="ORF">ERS852557_01866</name>
</gene>
<proteinExistence type="predicted"/>
<evidence type="ECO:0000313" key="1">
    <source>
        <dbReference type="EMBL" id="CUP83879.1"/>
    </source>
</evidence>
<organism evidence="1 2">
    <name type="scientific">Bacteroides thetaiotaomicron</name>
    <dbReference type="NCBI Taxonomy" id="818"/>
    <lineage>
        <taxon>Bacteria</taxon>
        <taxon>Pseudomonadati</taxon>
        <taxon>Bacteroidota</taxon>
        <taxon>Bacteroidia</taxon>
        <taxon>Bacteroidales</taxon>
        <taxon>Bacteroidaceae</taxon>
        <taxon>Bacteroides</taxon>
    </lineage>
</organism>
<evidence type="ECO:0000313" key="2">
    <source>
        <dbReference type="Proteomes" id="UP000095541"/>
    </source>
</evidence>
<protein>
    <submittedName>
        <fullName evidence="1">Uncharacterized protein</fullName>
    </submittedName>
</protein>
<dbReference type="AlphaFoldDB" id="A0A174RN64"/>
<accession>A0A174RN64</accession>
<dbReference type="Proteomes" id="UP000095541">
    <property type="component" value="Unassembled WGS sequence"/>
</dbReference>
<name>A0A174RN64_BACT4</name>
<reference evidence="1 2" key="1">
    <citation type="submission" date="2015-09" db="EMBL/GenBank/DDBJ databases">
        <authorList>
            <consortium name="Pathogen Informatics"/>
        </authorList>
    </citation>
    <scope>NUCLEOTIDE SEQUENCE [LARGE SCALE GENOMIC DNA]</scope>
    <source>
        <strain evidence="1 2">2789STDY5834945</strain>
    </source>
</reference>
<dbReference type="EMBL" id="CZBI01000002">
    <property type="protein sequence ID" value="CUP83879.1"/>
    <property type="molecule type" value="Genomic_DNA"/>
</dbReference>